<dbReference type="InterPro" id="IPR007867">
    <property type="entry name" value="GMC_OxRtase_C"/>
</dbReference>
<dbReference type="SUPFAM" id="SSF54373">
    <property type="entry name" value="FAD-linked reductases, C-terminal domain"/>
    <property type="match status" value="1"/>
</dbReference>
<keyword evidence="3" id="KW-0285">Flavoprotein</keyword>
<gene>
    <name evidence="6" type="ORF">B0A50_05197</name>
</gene>
<dbReference type="Gene3D" id="3.30.560.10">
    <property type="entry name" value="Glucose Oxidase, domain 3"/>
    <property type="match status" value="1"/>
</dbReference>
<evidence type="ECO:0000259" key="4">
    <source>
        <dbReference type="PROSITE" id="PS00623"/>
    </source>
</evidence>
<name>A0A4U0TY92_9PEZI</name>
<feature type="domain" description="Glucose-methanol-choline oxidoreductase N-terminal" evidence="4">
    <location>
        <begin position="108"/>
        <end position="131"/>
    </location>
</feature>
<reference evidence="6 7" key="1">
    <citation type="submission" date="2017-03" db="EMBL/GenBank/DDBJ databases">
        <title>Genomes of endolithic fungi from Antarctica.</title>
        <authorList>
            <person name="Coleine C."/>
            <person name="Masonjones S."/>
            <person name="Stajich J.E."/>
        </authorList>
    </citation>
    <scope>NUCLEOTIDE SEQUENCE [LARGE SCALE GENOMIC DNA]</scope>
    <source>
        <strain evidence="6 7">CCFEE 6315</strain>
    </source>
</reference>
<dbReference type="Proteomes" id="UP000308549">
    <property type="component" value="Unassembled WGS sequence"/>
</dbReference>
<dbReference type="InterPro" id="IPR012132">
    <property type="entry name" value="GMC_OxRdtase"/>
</dbReference>
<dbReference type="EMBL" id="NAJL01000025">
    <property type="protein sequence ID" value="TKA27006.1"/>
    <property type="molecule type" value="Genomic_DNA"/>
</dbReference>
<comment type="similarity">
    <text evidence="1 3">Belongs to the GMC oxidoreductase family.</text>
</comment>
<evidence type="ECO:0000256" key="2">
    <source>
        <dbReference type="PIRSR" id="PIRSR000137-2"/>
    </source>
</evidence>
<comment type="caution">
    <text evidence="6">The sequence shown here is derived from an EMBL/GenBank/DDBJ whole genome shotgun (WGS) entry which is preliminary data.</text>
</comment>
<dbReference type="PIRSF" id="PIRSF000137">
    <property type="entry name" value="Alcohol_oxidase"/>
    <property type="match status" value="1"/>
</dbReference>
<dbReference type="InterPro" id="IPR000172">
    <property type="entry name" value="GMC_OxRdtase_N"/>
</dbReference>
<evidence type="ECO:0000313" key="6">
    <source>
        <dbReference type="EMBL" id="TKA27006.1"/>
    </source>
</evidence>
<feature type="binding site" evidence="2">
    <location>
        <position position="110"/>
    </location>
    <ligand>
        <name>FAD</name>
        <dbReference type="ChEBI" id="CHEBI:57692"/>
    </ligand>
</feature>
<dbReference type="Pfam" id="PF00732">
    <property type="entry name" value="GMC_oxred_N"/>
    <property type="match status" value="1"/>
</dbReference>
<evidence type="ECO:0000256" key="3">
    <source>
        <dbReference type="RuleBase" id="RU003968"/>
    </source>
</evidence>
<proteinExistence type="inferred from homology"/>
<protein>
    <recommendedName>
        <fullName evidence="4 5">Glucose-methanol-choline oxidoreductase N-terminal domain-containing protein</fullName>
    </recommendedName>
</protein>
<dbReference type="InterPro" id="IPR036188">
    <property type="entry name" value="FAD/NAD-bd_sf"/>
</dbReference>
<dbReference type="GO" id="GO:0016614">
    <property type="term" value="F:oxidoreductase activity, acting on CH-OH group of donors"/>
    <property type="evidence" value="ECO:0007669"/>
    <property type="project" value="InterPro"/>
</dbReference>
<dbReference type="PROSITE" id="PS00624">
    <property type="entry name" value="GMC_OXRED_2"/>
    <property type="match status" value="1"/>
</dbReference>
<accession>A0A4U0TY92</accession>
<dbReference type="GO" id="GO:0050660">
    <property type="term" value="F:flavin adenine dinucleotide binding"/>
    <property type="evidence" value="ECO:0007669"/>
    <property type="project" value="InterPro"/>
</dbReference>
<evidence type="ECO:0000259" key="5">
    <source>
        <dbReference type="PROSITE" id="PS00624"/>
    </source>
</evidence>
<dbReference type="SUPFAM" id="SSF51905">
    <property type="entry name" value="FAD/NAD(P)-binding domain"/>
    <property type="match status" value="1"/>
</dbReference>
<dbReference type="Pfam" id="PF05199">
    <property type="entry name" value="GMC_oxred_C"/>
    <property type="match status" value="1"/>
</dbReference>
<evidence type="ECO:0000256" key="1">
    <source>
        <dbReference type="ARBA" id="ARBA00010790"/>
    </source>
</evidence>
<keyword evidence="7" id="KW-1185">Reference proteome</keyword>
<evidence type="ECO:0000313" key="7">
    <source>
        <dbReference type="Proteomes" id="UP000308549"/>
    </source>
</evidence>
<feature type="domain" description="Glucose-methanol-choline oxidoreductase N-terminal" evidence="5">
    <location>
        <begin position="300"/>
        <end position="314"/>
    </location>
</feature>
<dbReference type="OrthoDB" id="269227at2759"/>
<dbReference type="Gene3D" id="3.50.50.60">
    <property type="entry name" value="FAD/NAD(P)-binding domain"/>
    <property type="match status" value="1"/>
</dbReference>
<sequence>MLPLQESNGTANNLSPTALCTLEAFLDQTHDYLIIGGGTAGLCLAARLTENPDVKVGVLEAGANRMDDPQISTPSLYPTLIGREKYDWCYQSVEQAGAGGKRMSQPRGKVLGGSSAINYLMYVRGSKADYDGWESLGNKGWGWEGMAPYFKKHQTYDPPEEEHPNKQYMPIAAKDQYHGTNGPIHTSFNDYWEPFEEDFCTAAYEVGGKENTLSDAWSGDHIGFYSSLAAVDRTTDPGKRSYAATGYLRPNLNRPNLKVLCEALACKVVLDGNVASGVEFLYGSQKHTVKASKEVILSGGTINSPQLLELSGIGDPKVLQAAGIECKVESTRVGANFQDHVLGGMLYDLKDGLQSLDSLHNSEYQKAQEDIYQKTGKGPYGSPGMLMGFVSYASMVSKEELDQTIADVRKNSLAETDFEKRQEDVIVKQLSDPNFANIQTFCIGCQLDVSAGESQVKFFSAPPEGKTRVSLLVCLEQALSRGSVHVESADPTQHPRIDPGYFRNPADAKILAAATKWMDQVANQPVLKKSLGERVLPPQNASIKTEEERVEYVRNNVSTQYHLIGTCTMGEVVDEKLKVKGVEGLRVIDASVFPTHVSGNIMATTYAVAEKGADLVKKDDGRYLAKVDSATG</sequence>
<dbReference type="PANTHER" id="PTHR11552:SF210">
    <property type="entry name" value="GLUCOSE-METHANOL-CHOLINE OXIDOREDUCTASE N-TERMINAL DOMAIN-CONTAINING PROTEIN-RELATED"/>
    <property type="match status" value="1"/>
</dbReference>
<dbReference type="PANTHER" id="PTHR11552">
    <property type="entry name" value="GLUCOSE-METHANOL-CHOLINE GMC OXIDOREDUCTASE"/>
    <property type="match status" value="1"/>
</dbReference>
<keyword evidence="2 3" id="KW-0274">FAD</keyword>
<organism evidence="6 7">
    <name type="scientific">Salinomyces thailandicus</name>
    <dbReference type="NCBI Taxonomy" id="706561"/>
    <lineage>
        <taxon>Eukaryota</taxon>
        <taxon>Fungi</taxon>
        <taxon>Dikarya</taxon>
        <taxon>Ascomycota</taxon>
        <taxon>Pezizomycotina</taxon>
        <taxon>Dothideomycetes</taxon>
        <taxon>Dothideomycetidae</taxon>
        <taxon>Mycosphaerellales</taxon>
        <taxon>Teratosphaeriaceae</taxon>
        <taxon>Salinomyces</taxon>
    </lineage>
</organism>
<dbReference type="PROSITE" id="PS00623">
    <property type="entry name" value="GMC_OXRED_1"/>
    <property type="match status" value="1"/>
</dbReference>
<comment type="cofactor">
    <cofactor evidence="2">
        <name>FAD</name>
        <dbReference type="ChEBI" id="CHEBI:57692"/>
    </cofactor>
</comment>
<dbReference type="AlphaFoldDB" id="A0A4U0TY92"/>